<gene>
    <name evidence="1" type="ORF">THAOC_33283</name>
</gene>
<evidence type="ECO:0000313" key="1">
    <source>
        <dbReference type="EMBL" id="EJK47962.1"/>
    </source>
</evidence>
<accession>K0RMJ9</accession>
<protein>
    <submittedName>
        <fullName evidence="1">Uncharacterized protein</fullName>
    </submittedName>
</protein>
<keyword evidence="2" id="KW-1185">Reference proteome</keyword>
<comment type="caution">
    <text evidence="1">The sequence shown here is derived from an EMBL/GenBank/DDBJ whole genome shotgun (WGS) entry which is preliminary data.</text>
</comment>
<organism evidence="1 2">
    <name type="scientific">Thalassiosira oceanica</name>
    <name type="common">Marine diatom</name>
    <dbReference type="NCBI Taxonomy" id="159749"/>
    <lineage>
        <taxon>Eukaryota</taxon>
        <taxon>Sar</taxon>
        <taxon>Stramenopiles</taxon>
        <taxon>Ochrophyta</taxon>
        <taxon>Bacillariophyta</taxon>
        <taxon>Coscinodiscophyceae</taxon>
        <taxon>Thalassiosirophycidae</taxon>
        <taxon>Thalassiosirales</taxon>
        <taxon>Thalassiosiraceae</taxon>
        <taxon>Thalassiosira</taxon>
    </lineage>
</organism>
<dbReference type="Proteomes" id="UP000266841">
    <property type="component" value="Unassembled WGS sequence"/>
</dbReference>
<sequence>MRVCPYGHFCGFESPPEPDWKLGAEEWFGGRDGLEAAMASAPWAEDVGLGTVVVDVTNWAEDSDGLVTRKMTWWVPMAWAELEEDADLDGLVVLGQKMDGFGCMAEEGRNDQ</sequence>
<dbReference type="AlphaFoldDB" id="K0RMJ9"/>
<proteinExistence type="predicted"/>
<name>K0RMJ9_THAOC</name>
<reference evidence="1 2" key="1">
    <citation type="journal article" date="2012" name="Genome Biol.">
        <title>Genome and low-iron response of an oceanic diatom adapted to chronic iron limitation.</title>
        <authorList>
            <person name="Lommer M."/>
            <person name="Specht M."/>
            <person name="Roy A.S."/>
            <person name="Kraemer L."/>
            <person name="Andreson R."/>
            <person name="Gutowska M.A."/>
            <person name="Wolf J."/>
            <person name="Bergner S.V."/>
            <person name="Schilhabel M.B."/>
            <person name="Klostermeier U.C."/>
            <person name="Beiko R.G."/>
            <person name="Rosenstiel P."/>
            <person name="Hippler M."/>
            <person name="Laroche J."/>
        </authorList>
    </citation>
    <scope>NUCLEOTIDE SEQUENCE [LARGE SCALE GENOMIC DNA]</scope>
    <source>
        <strain evidence="1 2">CCMP1005</strain>
    </source>
</reference>
<evidence type="ECO:0000313" key="2">
    <source>
        <dbReference type="Proteomes" id="UP000266841"/>
    </source>
</evidence>
<dbReference type="EMBL" id="AGNL01046428">
    <property type="protein sequence ID" value="EJK47962.1"/>
    <property type="molecule type" value="Genomic_DNA"/>
</dbReference>